<keyword evidence="1" id="KW-1133">Transmembrane helix</keyword>
<dbReference type="KEGG" id="ria:C7V51_05710"/>
<protein>
    <submittedName>
        <fullName evidence="2">Uncharacterized protein</fullName>
    </submittedName>
</protein>
<feature type="transmembrane region" description="Helical" evidence="1">
    <location>
        <begin position="36"/>
        <end position="57"/>
    </location>
</feature>
<reference evidence="2 3" key="1">
    <citation type="submission" date="2018-03" db="EMBL/GenBank/DDBJ databases">
        <title>Bacteriophage NCPPB3778 and a type I-E CRISPR drive the evolution of the US Biological Select Agent, Rathayibacter toxicus.</title>
        <authorList>
            <person name="Davis E.W.II."/>
            <person name="Tabima J.F."/>
            <person name="Weisberg A.J."/>
            <person name="Dantas Lopes L."/>
            <person name="Wiseman M.S."/>
            <person name="Wiseman M.S."/>
            <person name="Pupko T."/>
            <person name="Belcher M.S."/>
            <person name="Sechler A.J."/>
            <person name="Tancos M.A."/>
            <person name="Schroeder B.K."/>
            <person name="Murray T.D."/>
            <person name="Luster D.G."/>
            <person name="Schneider W.L."/>
            <person name="Rogers E."/>
            <person name="Andreote F.D."/>
            <person name="Grunwald N.J."/>
            <person name="Putnam M.L."/>
            <person name="Chang J.H."/>
        </authorList>
    </citation>
    <scope>NUCLEOTIDE SEQUENCE [LARGE SCALE GENOMIC DNA]</scope>
    <source>
        <strain evidence="2 3">NCCPB 2253</strain>
    </source>
</reference>
<accession>A0AAD1ADI7</accession>
<feature type="transmembrane region" description="Helical" evidence="1">
    <location>
        <begin position="126"/>
        <end position="147"/>
    </location>
</feature>
<dbReference type="Proteomes" id="UP000283946">
    <property type="component" value="Chromosome"/>
</dbReference>
<organism evidence="2 3">
    <name type="scientific">Rathayibacter iranicus</name>
    <dbReference type="NCBI Taxonomy" id="59737"/>
    <lineage>
        <taxon>Bacteria</taxon>
        <taxon>Bacillati</taxon>
        <taxon>Actinomycetota</taxon>
        <taxon>Actinomycetes</taxon>
        <taxon>Micrococcales</taxon>
        <taxon>Microbacteriaceae</taxon>
        <taxon>Rathayibacter</taxon>
    </lineage>
</organism>
<feature type="transmembrane region" description="Helical" evidence="1">
    <location>
        <begin position="7"/>
        <end position="30"/>
    </location>
</feature>
<dbReference type="AlphaFoldDB" id="A0AAD1ADI7"/>
<sequence length="155" mass="17052">MIIWRGWGILALLYVFAAFVATQLLINALAPGGKVPFLFGFGILLAAAASWFTGVAINRNAPHRRLEALTEARKAELAEYVEKGTFSRGPGHPIPQSQSEALLMADAQLEHERLEAQKRLVNRHSLFFIPLQYWGFVLGGIAVISLVSDIIKLNA</sequence>
<keyword evidence="1" id="KW-0812">Transmembrane</keyword>
<evidence type="ECO:0000256" key="1">
    <source>
        <dbReference type="SAM" id="Phobius"/>
    </source>
</evidence>
<proteinExistence type="predicted"/>
<name>A0AAD1ADI7_9MICO</name>
<evidence type="ECO:0000313" key="3">
    <source>
        <dbReference type="Proteomes" id="UP000283946"/>
    </source>
</evidence>
<dbReference type="EMBL" id="CP028130">
    <property type="protein sequence ID" value="AZZ55432.1"/>
    <property type="molecule type" value="Genomic_DNA"/>
</dbReference>
<evidence type="ECO:0000313" key="2">
    <source>
        <dbReference type="EMBL" id="AZZ55432.1"/>
    </source>
</evidence>
<gene>
    <name evidence="2" type="ORF">C7V51_05710</name>
</gene>
<keyword evidence="1" id="KW-0472">Membrane</keyword>